<dbReference type="EMBL" id="CP110226">
    <property type="protein sequence ID" value="UZD23509.1"/>
    <property type="molecule type" value="Genomic_DNA"/>
</dbReference>
<dbReference type="Pfam" id="PF04542">
    <property type="entry name" value="Sigma70_r2"/>
    <property type="match status" value="1"/>
</dbReference>
<reference evidence="8" key="1">
    <citation type="submission" date="2022-10" db="EMBL/GenBank/DDBJ databases">
        <title>Algoriphagus sp. a novel bacteria isolate from halophytes salicornia europaea.</title>
        <authorList>
            <person name="Peng Y."/>
            <person name="Jiang L."/>
            <person name="Lee J."/>
        </authorList>
    </citation>
    <scope>NUCLEOTIDE SEQUENCE</scope>
    <source>
        <strain evidence="8">TR-M5</strain>
    </source>
</reference>
<feature type="domain" description="RNA polymerase sigma-70 region 2" evidence="6">
    <location>
        <begin position="26"/>
        <end position="94"/>
    </location>
</feature>
<dbReference type="CDD" id="cd06171">
    <property type="entry name" value="Sigma70_r4"/>
    <property type="match status" value="1"/>
</dbReference>
<dbReference type="Gene3D" id="1.10.10.10">
    <property type="entry name" value="Winged helix-like DNA-binding domain superfamily/Winged helix DNA-binding domain"/>
    <property type="match status" value="1"/>
</dbReference>
<dbReference type="SUPFAM" id="SSF88659">
    <property type="entry name" value="Sigma3 and sigma4 domains of RNA polymerase sigma factors"/>
    <property type="match status" value="1"/>
</dbReference>
<evidence type="ECO:0000313" key="9">
    <source>
        <dbReference type="Proteomes" id="UP001163156"/>
    </source>
</evidence>
<dbReference type="InterPro" id="IPR007627">
    <property type="entry name" value="RNA_pol_sigma70_r2"/>
</dbReference>
<organism evidence="8 9">
    <name type="scientific">Algoriphagus halophytocola</name>
    <dbReference type="NCBI Taxonomy" id="2991499"/>
    <lineage>
        <taxon>Bacteria</taxon>
        <taxon>Pseudomonadati</taxon>
        <taxon>Bacteroidota</taxon>
        <taxon>Cytophagia</taxon>
        <taxon>Cytophagales</taxon>
        <taxon>Cyclobacteriaceae</taxon>
        <taxon>Algoriphagus</taxon>
    </lineage>
</organism>
<dbReference type="InterPro" id="IPR013324">
    <property type="entry name" value="RNA_pol_sigma_r3/r4-like"/>
</dbReference>
<gene>
    <name evidence="8" type="ORF">OM944_03250</name>
</gene>
<proteinExistence type="inferred from homology"/>
<dbReference type="SUPFAM" id="SSF88946">
    <property type="entry name" value="Sigma2 domain of RNA polymerase sigma factors"/>
    <property type="match status" value="1"/>
</dbReference>
<protein>
    <submittedName>
        <fullName evidence="8">Sigma-70 family RNA polymerase sigma factor</fullName>
    </submittedName>
</protein>
<accession>A0ABY6MJ50</accession>
<evidence type="ECO:0000313" key="8">
    <source>
        <dbReference type="EMBL" id="UZD23509.1"/>
    </source>
</evidence>
<dbReference type="Pfam" id="PF08281">
    <property type="entry name" value="Sigma70_r4_2"/>
    <property type="match status" value="1"/>
</dbReference>
<comment type="similarity">
    <text evidence="1">Belongs to the sigma-70 factor family. ECF subfamily.</text>
</comment>
<dbReference type="PANTHER" id="PTHR43133:SF8">
    <property type="entry name" value="RNA POLYMERASE SIGMA FACTOR HI_1459-RELATED"/>
    <property type="match status" value="1"/>
</dbReference>
<keyword evidence="2" id="KW-0805">Transcription regulation</keyword>
<dbReference type="InterPro" id="IPR039425">
    <property type="entry name" value="RNA_pol_sigma-70-like"/>
</dbReference>
<evidence type="ECO:0000256" key="4">
    <source>
        <dbReference type="ARBA" id="ARBA00023125"/>
    </source>
</evidence>
<keyword evidence="5" id="KW-0804">Transcription</keyword>
<dbReference type="InterPro" id="IPR013249">
    <property type="entry name" value="RNA_pol_sigma70_r4_t2"/>
</dbReference>
<evidence type="ECO:0000256" key="2">
    <source>
        <dbReference type="ARBA" id="ARBA00023015"/>
    </source>
</evidence>
<name>A0ABY6MJ50_9BACT</name>
<dbReference type="NCBIfam" id="TIGR02937">
    <property type="entry name" value="sigma70-ECF"/>
    <property type="match status" value="1"/>
</dbReference>
<dbReference type="RefSeq" id="WP_264810053.1">
    <property type="nucleotide sequence ID" value="NZ_CP110226.1"/>
</dbReference>
<keyword evidence="3" id="KW-0731">Sigma factor</keyword>
<keyword evidence="4" id="KW-0238">DNA-binding</keyword>
<dbReference type="InterPro" id="IPR036388">
    <property type="entry name" value="WH-like_DNA-bd_sf"/>
</dbReference>
<dbReference type="PANTHER" id="PTHR43133">
    <property type="entry name" value="RNA POLYMERASE ECF-TYPE SIGMA FACTO"/>
    <property type="match status" value="1"/>
</dbReference>
<dbReference type="Proteomes" id="UP001163156">
    <property type="component" value="Chromosome"/>
</dbReference>
<keyword evidence="9" id="KW-1185">Reference proteome</keyword>
<evidence type="ECO:0000256" key="5">
    <source>
        <dbReference type="ARBA" id="ARBA00023163"/>
    </source>
</evidence>
<evidence type="ECO:0000256" key="1">
    <source>
        <dbReference type="ARBA" id="ARBA00010641"/>
    </source>
</evidence>
<evidence type="ECO:0000259" key="7">
    <source>
        <dbReference type="Pfam" id="PF08281"/>
    </source>
</evidence>
<dbReference type="Gene3D" id="1.10.1740.10">
    <property type="match status" value="1"/>
</dbReference>
<evidence type="ECO:0000259" key="6">
    <source>
        <dbReference type="Pfam" id="PF04542"/>
    </source>
</evidence>
<dbReference type="InterPro" id="IPR014284">
    <property type="entry name" value="RNA_pol_sigma-70_dom"/>
</dbReference>
<evidence type="ECO:0000256" key="3">
    <source>
        <dbReference type="ARBA" id="ARBA00023082"/>
    </source>
</evidence>
<feature type="domain" description="RNA polymerase sigma factor 70 region 4 type 2" evidence="7">
    <location>
        <begin position="125"/>
        <end position="176"/>
    </location>
</feature>
<dbReference type="InterPro" id="IPR013325">
    <property type="entry name" value="RNA_pol_sigma_r2"/>
</dbReference>
<sequence>MQSGISTSEEFLIKQAKSDPSHFRALYDLYFEEIFRFIVRRVGELEISKDITQQVFLKALIGLENYTYKNIPFSSYLYRIATNECNQFFRDSRKVRYVSIDAQDQSSLFTKIETEKSINEDDLTNLQEALEKLSSEELLMVELRFFEKRSFKEIGFILNISENLAKVRTYRILKKIKKVLEKES</sequence>